<feature type="compositionally biased region" description="Basic and acidic residues" evidence="1">
    <location>
        <begin position="93"/>
        <end position="109"/>
    </location>
</feature>
<dbReference type="AlphaFoldDB" id="A0A367KUS9"/>
<keyword evidence="3" id="KW-1185">Reference proteome</keyword>
<gene>
    <name evidence="2" type="primary">SF3B2</name>
    <name evidence="2" type="ORF">CU098_012492</name>
</gene>
<feature type="region of interest" description="Disordered" evidence="1">
    <location>
        <begin position="87"/>
        <end position="109"/>
    </location>
</feature>
<dbReference type="EMBL" id="PJQM01000272">
    <property type="protein sequence ID" value="RCI05917.1"/>
    <property type="molecule type" value="Genomic_DNA"/>
</dbReference>
<evidence type="ECO:0000256" key="1">
    <source>
        <dbReference type="SAM" id="MobiDB-lite"/>
    </source>
</evidence>
<proteinExistence type="predicted"/>
<dbReference type="OrthoDB" id="10260794at2759"/>
<accession>A0A367KUS9</accession>
<organism evidence="2 3">
    <name type="scientific">Rhizopus stolonifer</name>
    <name type="common">Rhizopus nigricans</name>
    <dbReference type="NCBI Taxonomy" id="4846"/>
    <lineage>
        <taxon>Eukaryota</taxon>
        <taxon>Fungi</taxon>
        <taxon>Fungi incertae sedis</taxon>
        <taxon>Mucoromycota</taxon>
        <taxon>Mucoromycotina</taxon>
        <taxon>Mucoromycetes</taxon>
        <taxon>Mucorales</taxon>
        <taxon>Mucorineae</taxon>
        <taxon>Rhizopodaceae</taxon>
        <taxon>Rhizopus</taxon>
    </lineage>
</organism>
<dbReference type="STRING" id="4846.A0A367KUS9"/>
<reference evidence="2 3" key="1">
    <citation type="journal article" date="2018" name="G3 (Bethesda)">
        <title>Phylogenetic and Phylogenomic Definition of Rhizopus Species.</title>
        <authorList>
            <person name="Gryganskyi A.P."/>
            <person name="Golan J."/>
            <person name="Dolatabadi S."/>
            <person name="Mondo S."/>
            <person name="Robb S."/>
            <person name="Idnurm A."/>
            <person name="Muszewska A."/>
            <person name="Steczkiewicz K."/>
            <person name="Masonjones S."/>
            <person name="Liao H.L."/>
            <person name="Gajdeczka M.T."/>
            <person name="Anike F."/>
            <person name="Vuek A."/>
            <person name="Anishchenko I.M."/>
            <person name="Voigt K."/>
            <person name="de Hoog G.S."/>
            <person name="Smith M.E."/>
            <person name="Heitman J."/>
            <person name="Vilgalys R."/>
            <person name="Stajich J.E."/>
        </authorList>
    </citation>
    <scope>NUCLEOTIDE SEQUENCE [LARGE SCALE GENOMIC DNA]</scope>
    <source>
        <strain evidence="2 3">LSU 92-RS-03</strain>
    </source>
</reference>
<protein>
    <submittedName>
        <fullName evidence="2">Splicing factor 3B subunit 2</fullName>
    </submittedName>
</protein>
<evidence type="ECO:0000313" key="2">
    <source>
        <dbReference type="EMBL" id="RCI05917.1"/>
    </source>
</evidence>
<feature type="region of interest" description="Disordered" evidence="1">
    <location>
        <begin position="47"/>
        <end position="70"/>
    </location>
</feature>
<dbReference type="PANTHER" id="PTHR12785:SF6">
    <property type="entry name" value="SPLICING FACTOR 3B SUBUNIT 2"/>
    <property type="match status" value="1"/>
</dbReference>
<dbReference type="Proteomes" id="UP000253551">
    <property type="component" value="Unassembled WGS sequence"/>
</dbReference>
<dbReference type="InterPro" id="IPR052584">
    <property type="entry name" value="U2_snRNP_Complex_Component"/>
</dbReference>
<feature type="compositionally biased region" description="Acidic residues" evidence="1">
    <location>
        <begin position="52"/>
        <end position="66"/>
    </location>
</feature>
<evidence type="ECO:0000313" key="3">
    <source>
        <dbReference type="Proteomes" id="UP000253551"/>
    </source>
</evidence>
<dbReference type="PANTHER" id="PTHR12785">
    <property type="entry name" value="SPLICING FACTOR 3B"/>
    <property type="match status" value="1"/>
</dbReference>
<sequence>MVHNGDMILVIGGRPVDVYNRPLYSDVFNISQSGLFPLEIIEPVDKHSWGELEPEEEYGEEEEDEVGASKDIAEGLVTPSSISSVASNLETPAHIELRKDRKKEEDEGPKHLYQVLPEVKSPSVDLWNHSMAMILQL</sequence>
<comment type="caution">
    <text evidence="2">The sequence shown here is derived from an EMBL/GenBank/DDBJ whole genome shotgun (WGS) entry which is preliminary data.</text>
</comment>
<name>A0A367KUS9_RHIST</name>